<organism evidence="1">
    <name type="scientific">Arundo donax</name>
    <name type="common">Giant reed</name>
    <name type="synonym">Donax arundinaceus</name>
    <dbReference type="NCBI Taxonomy" id="35708"/>
    <lineage>
        <taxon>Eukaryota</taxon>
        <taxon>Viridiplantae</taxon>
        <taxon>Streptophyta</taxon>
        <taxon>Embryophyta</taxon>
        <taxon>Tracheophyta</taxon>
        <taxon>Spermatophyta</taxon>
        <taxon>Magnoliopsida</taxon>
        <taxon>Liliopsida</taxon>
        <taxon>Poales</taxon>
        <taxon>Poaceae</taxon>
        <taxon>PACMAD clade</taxon>
        <taxon>Arundinoideae</taxon>
        <taxon>Arundineae</taxon>
        <taxon>Arundo</taxon>
    </lineage>
</organism>
<dbReference type="EMBL" id="GBRH01223953">
    <property type="protein sequence ID" value="JAD73942.1"/>
    <property type="molecule type" value="Transcribed_RNA"/>
</dbReference>
<name>A0A0A9CR24_ARUDO</name>
<proteinExistence type="predicted"/>
<reference evidence="1" key="1">
    <citation type="submission" date="2014-09" db="EMBL/GenBank/DDBJ databases">
        <authorList>
            <person name="Magalhaes I.L.F."/>
            <person name="Oliveira U."/>
            <person name="Santos F.R."/>
            <person name="Vidigal T.H.D.A."/>
            <person name="Brescovit A.D."/>
            <person name="Santos A.J."/>
        </authorList>
    </citation>
    <scope>NUCLEOTIDE SEQUENCE</scope>
    <source>
        <tissue evidence="1">Shoot tissue taken approximately 20 cm above the soil surface</tissue>
    </source>
</reference>
<reference evidence="1" key="2">
    <citation type="journal article" date="2015" name="Data Brief">
        <title>Shoot transcriptome of the giant reed, Arundo donax.</title>
        <authorList>
            <person name="Barrero R.A."/>
            <person name="Guerrero F.D."/>
            <person name="Moolhuijzen P."/>
            <person name="Goolsby J.A."/>
            <person name="Tidwell J."/>
            <person name="Bellgard S.E."/>
            <person name="Bellgard M.I."/>
        </authorList>
    </citation>
    <scope>NUCLEOTIDE SEQUENCE</scope>
    <source>
        <tissue evidence="1">Shoot tissue taken approximately 20 cm above the soil surface</tissue>
    </source>
</reference>
<sequence>MYKNDKGYDVVISSSNIPMFLAPKKHTYVS</sequence>
<evidence type="ECO:0000313" key="1">
    <source>
        <dbReference type="EMBL" id="JAD73942.1"/>
    </source>
</evidence>
<accession>A0A0A9CR24</accession>
<protein>
    <submittedName>
        <fullName evidence="1">Uncharacterized protein</fullName>
    </submittedName>
</protein>
<dbReference type="AlphaFoldDB" id="A0A0A9CR24"/>